<name>A0A1C1A815_9BACL</name>
<reference evidence="2" key="1">
    <citation type="submission" date="2016-05" db="EMBL/GenBank/DDBJ databases">
        <title>Paenibacillus oryzae. sp. nov., isolated from the rice root.</title>
        <authorList>
            <person name="Zhang J."/>
            <person name="Zhang X."/>
        </authorList>
    </citation>
    <scope>NUCLEOTIDE SEQUENCE [LARGE SCALE GENOMIC DNA]</scope>
    <source>
        <strain evidence="2">KCTC13222</strain>
    </source>
</reference>
<dbReference type="OrthoDB" id="2577782at2"/>
<sequence>MINAYPSIMAVNRYQTHKDYYRVGAVSAVSGGKTNTIRRMLDLPYEELAYKQFAQAAAKDVSQFVKSAQTVKQSAQTLITTSSNLTSNSTALPASSSAEDQQAALTQKIQDFIQTYNDFQDQLVGTPDLVNSAFLQGLEVAAKPLSLKQLGITKQDTGQLGLDVDTLVGQMKSQVSAVSTSLNHLTSFASSLVNTINRMQQLPSASFFQLSSSPLKPYGQYQSQLQSYLPVPMRGILLDAKM</sequence>
<comment type="caution">
    <text evidence="1">The sequence shown here is derived from an EMBL/GenBank/DDBJ whole genome shotgun (WGS) entry which is preliminary data.</text>
</comment>
<dbReference type="AlphaFoldDB" id="A0A1C1A815"/>
<dbReference type="EMBL" id="LYPC01000010">
    <property type="protein sequence ID" value="OCT16735.1"/>
    <property type="molecule type" value="Genomic_DNA"/>
</dbReference>
<dbReference type="Proteomes" id="UP000093309">
    <property type="component" value="Unassembled WGS sequence"/>
</dbReference>
<dbReference type="STRING" id="512399.A8709_08725"/>
<accession>A0A1C1A815</accession>
<dbReference type="RefSeq" id="WP_065850822.1">
    <property type="nucleotide sequence ID" value="NZ_LYPC01000010.1"/>
</dbReference>
<evidence type="ECO:0000313" key="2">
    <source>
        <dbReference type="Proteomes" id="UP000093309"/>
    </source>
</evidence>
<evidence type="ECO:0000313" key="1">
    <source>
        <dbReference type="EMBL" id="OCT16735.1"/>
    </source>
</evidence>
<protein>
    <recommendedName>
        <fullName evidence="3">Flagellar hook-associated protein 2 C-terminal domain-containing protein</fullName>
    </recommendedName>
</protein>
<gene>
    <name evidence="1" type="ORF">A8709_08725</name>
</gene>
<keyword evidence="2" id="KW-1185">Reference proteome</keyword>
<evidence type="ECO:0008006" key="3">
    <source>
        <dbReference type="Google" id="ProtNLM"/>
    </source>
</evidence>
<proteinExistence type="predicted"/>
<organism evidence="1 2">
    <name type="scientific">Paenibacillus pectinilyticus</name>
    <dbReference type="NCBI Taxonomy" id="512399"/>
    <lineage>
        <taxon>Bacteria</taxon>
        <taxon>Bacillati</taxon>
        <taxon>Bacillota</taxon>
        <taxon>Bacilli</taxon>
        <taxon>Bacillales</taxon>
        <taxon>Paenibacillaceae</taxon>
        <taxon>Paenibacillus</taxon>
    </lineage>
</organism>